<name>A0ABQ9WWZ1_9EUKA</name>
<gene>
    <name evidence="2" type="ORF">BLNAU_21271</name>
</gene>
<protein>
    <submittedName>
        <fullName evidence="2">Uncharacterized protein</fullName>
    </submittedName>
</protein>
<keyword evidence="1" id="KW-0472">Membrane</keyword>
<keyword evidence="1" id="KW-1133">Transmembrane helix</keyword>
<reference evidence="2 3" key="1">
    <citation type="journal article" date="2022" name="bioRxiv">
        <title>Genomics of Preaxostyla Flagellates Illuminates Evolutionary Transitions and the Path Towards Mitochondrial Loss.</title>
        <authorList>
            <person name="Novak L.V.F."/>
            <person name="Treitli S.C."/>
            <person name="Pyrih J."/>
            <person name="Halakuc P."/>
            <person name="Pipaliya S.V."/>
            <person name="Vacek V."/>
            <person name="Brzon O."/>
            <person name="Soukal P."/>
            <person name="Eme L."/>
            <person name="Dacks J.B."/>
            <person name="Karnkowska A."/>
            <person name="Elias M."/>
            <person name="Hampl V."/>
        </authorList>
    </citation>
    <scope>NUCLEOTIDE SEQUENCE [LARGE SCALE GENOMIC DNA]</scope>
    <source>
        <strain evidence="2">NAU3</strain>
        <tissue evidence="2">Gut</tissue>
    </source>
</reference>
<keyword evidence="3" id="KW-1185">Reference proteome</keyword>
<accession>A0ABQ9WWZ1</accession>
<dbReference type="InterPro" id="IPR011050">
    <property type="entry name" value="Pectin_lyase_fold/virulence"/>
</dbReference>
<evidence type="ECO:0000256" key="1">
    <source>
        <dbReference type="SAM" id="Phobius"/>
    </source>
</evidence>
<keyword evidence="1" id="KW-0812">Transmembrane</keyword>
<sequence>MQRKTYFELHDATVVRPLSTAPAFSSQNQPLITILRSRFVTNKTAPRRPLVLPVLLTHSPPLAHRPFRAVLSSLFVFLCSATVLTASIQAASLRIELTTSATYTNDVFINIVAPVEPVDPAEPVEPVDPAEPVDPVEPVVTSGGAIHCTGGTLTLEKCHFENVSSGTMGDGGAVFSSGDEVKADHCVFLNCRGRNGGAIFCGLNTKLTVLSSQFEKCYSTIGPCSGEFSGDSHNTAQHANGGGGALYIHLKEGHHIVDSLFQDCTAPSFGGGIFVDNAADPKILPYYFKFAFCMFIGTKVNETKGQSNSGGHVMFVKVATITNGQDKNDETTIPDFFKGKNADGKSRVEGVATDSISGETHNIRFGKASNQNLDNKFLAQNPIVSITGSDSPTCGSEESPCRTVSNAGLFIKTGYTIRVQEGDFKTEGSNDENNVFVASRKITIEGQGKREGDTGTKVEFTSPAYSAAIFVTTGSATLSKMTLQLSALSSEGWNLVEVDTGGTVQINNCALVGKGSAQNGRLVNVVSGSLTVTQSSFSSIHSNLDKGAAISASVSSSSSVSISSSSFTSCKLSDGSGVGGAIHLFLEADTADFVLSDLQFTSNATKAKDVFISAADLSLDKKVLTAARFAVEWEDNPADNARFRCESRGGDYGIVELGIPEYLVQLMTVNVDASQPNDAAGCGKDATPCQSIRGAANQLINTELNGHFVVVVGAGLLNGDVTVKSSSFRPKADIGSAAIQLKAAHSLTCSGSVKFTRIAFTFTENVASQTPTLLNLTSGKLTLTGCTFKSHTDGTQVKANQLVSVSETGTIVADELKATDLSFSSTAFAIESDTIEIGSVTLFDCEFTGTPTAAFVSLTSKSTSSRLSVGPISFGSSNADPTPTTTLVEIKAPKTATIESTATLFTATSSSSFTSNAKISTTETPAEVVSILKILSGPSFRQTLTSRTIHFAAGTDASSTASFVDTSFVSLVLADTTIDVSSLTGFFSQAVFAVKANPLSISFTTLSEVLSDVSGMTCPLATVAGGSLTFSKVKIDGTALPLSFDKSVIVQTGGTVQLTESTFTQITSTSSGAAVHSTLTASGHSLTITSCGFAACSSNGNGGAMNVNVVAGSFVISTQTTTFSKCSSVISNGGAISLDLTGLSGGTFNLAGVSFGTGNDANSCGSGKSGKDVFMHGDFTSFNDKSPFPSAYSASPINEDLKESIAVSSTHTTLTLSLLQYLHSPTTEGFVDDTTDAADINQCGHHFVNCKTLSQLKQNAPSLSSVKIVSALTIKTDFPVIQTVTITSKDELPRSSLVLVSTPSLSVTSSTPTLTLTNLAISTASSSSPQNSDTTYLLIASGKLVVSQSTFTSSASLPCPLIYAKTTGALEIEDFNATTVPNLNDVLIRGQTSATMKVTSSNFKSLTRTTTEGMKENGTVISAVLDGITSFKLDTLTFDTCGTAVFLNMEGCSPTLDYSVHNVAFTTTTQSQLYIIGDDLSRLLNTSRWTDLPQVLPDETHEIFMTHSTTYKHTASLRTYLVPFEGTVYLSSEGSDFPLCGQEESSACLSLDMAFTRHSGDYPINCRDKIQLGNGDVTLDSKVTISGSSSESGLEFKTGQTLFCEGSDGTETSRITFSNLKFALGSTAPTGSVIVRSGNVAFDTIILSQSLTIPAIQTYPGSTTTLTNVLLLLETFSAFPFDFQGTVSLTDTNQASSPKKYLTHNGGDGAGLTLTALTFSPSSFSHSFSSFSQRNDAAVCSWAEGAITLINTQATVSLSNFTGFTDGVFSITGGDTTFTNCSFRNNFVDSSSSFQRNFVCSQEGVLHFDNSTANTFRPQPSEEISFWMSADGCEVSVDENIYKHPVLFFPTSKEPQITQVVNDVIKAKQQVQSVLIEGSNFFNCELSLAVFQGADYSTSPKKIAIPLTSQADQKDGVSDFVHNETSISFVFSPTAAKVPTSCTLYLGFVSNDVCIKSSFFLTVKLAQFNQSQLTFMTIVLPIIIVVAVVLVIFIIILCVRRRNKNKKKDDEEMIDKALLNDQSTVLQESSEEQLDVDMGDTYMTAQKDSEFDHNPFKGKLQPILFTQPNHTAVTGLSRVSVLSVVCSGPDYPFAFADRRMTLSERIHGTGKVFEDQDAEGVVIGTTNEETEAKPVFSTSLSTSDCITIATRVAQTMIHLKKEGKAQGKFPEFTIRNVSPLSILVYPDMTVLLALPDAYVRTLNITLPLRRHRQWVPLHARRDSGRVEMECT</sequence>
<dbReference type="SUPFAM" id="SSF51126">
    <property type="entry name" value="Pectin lyase-like"/>
    <property type="match status" value="2"/>
</dbReference>
<feature type="transmembrane region" description="Helical" evidence="1">
    <location>
        <begin position="1973"/>
        <end position="1999"/>
    </location>
</feature>
<dbReference type="EMBL" id="JARBJD010000326">
    <property type="protein sequence ID" value="KAK2943833.1"/>
    <property type="molecule type" value="Genomic_DNA"/>
</dbReference>
<evidence type="ECO:0000313" key="2">
    <source>
        <dbReference type="EMBL" id="KAK2943833.1"/>
    </source>
</evidence>
<dbReference type="Proteomes" id="UP001281761">
    <property type="component" value="Unassembled WGS sequence"/>
</dbReference>
<evidence type="ECO:0000313" key="3">
    <source>
        <dbReference type="Proteomes" id="UP001281761"/>
    </source>
</evidence>
<proteinExistence type="predicted"/>
<organism evidence="2 3">
    <name type="scientific">Blattamonas nauphoetae</name>
    <dbReference type="NCBI Taxonomy" id="2049346"/>
    <lineage>
        <taxon>Eukaryota</taxon>
        <taxon>Metamonada</taxon>
        <taxon>Preaxostyla</taxon>
        <taxon>Oxymonadida</taxon>
        <taxon>Blattamonas</taxon>
    </lineage>
</organism>
<comment type="caution">
    <text evidence="2">The sequence shown here is derived from an EMBL/GenBank/DDBJ whole genome shotgun (WGS) entry which is preliminary data.</text>
</comment>